<dbReference type="GO" id="GO:0000935">
    <property type="term" value="C:division septum"/>
    <property type="evidence" value="ECO:0007669"/>
    <property type="project" value="TreeGrafter"/>
</dbReference>
<dbReference type="PANTHER" id="PTHR47339:SF1">
    <property type="entry name" value="CELL DIVISION CONTROL PROTEIN 24"/>
    <property type="match status" value="1"/>
</dbReference>
<protein>
    <recommendedName>
        <fullName evidence="2">Cdc24/Scd1 N-terminal domain-containing protein</fullName>
    </recommendedName>
</protein>
<dbReference type="Pfam" id="PF15411">
    <property type="entry name" value="PH_10"/>
    <property type="match status" value="1"/>
</dbReference>
<evidence type="ECO:0000256" key="1">
    <source>
        <dbReference type="SAM" id="MobiDB-lite"/>
    </source>
</evidence>
<accession>A0A8J2N893</accession>
<dbReference type="GO" id="GO:0030010">
    <property type="term" value="P:establishment of cell polarity"/>
    <property type="evidence" value="ECO:0007669"/>
    <property type="project" value="TreeGrafter"/>
</dbReference>
<name>A0A8J2N893_FUSEQ</name>
<dbReference type="GO" id="GO:0031106">
    <property type="term" value="P:septin ring organization"/>
    <property type="evidence" value="ECO:0007669"/>
    <property type="project" value="TreeGrafter"/>
</dbReference>
<evidence type="ECO:0000313" key="4">
    <source>
        <dbReference type="Proteomes" id="UP000693738"/>
    </source>
</evidence>
<dbReference type="Pfam" id="PF06395">
    <property type="entry name" value="CDC24"/>
    <property type="match status" value="1"/>
</dbReference>
<evidence type="ECO:0000259" key="2">
    <source>
        <dbReference type="Pfam" id="PF06395"/>
    </source>
</evidence>
<feature type="domain" description="Cdc24/Scd1 N-terminal" evidence="2">
    <location>
        <begin position="365"/>
        <end position="453"/>
    </location>
</feature>
<dbReference type="GO" id="GO:0005737">
    <property type="term" value="C:cytoplasm"/>
    <property type="evidence" value="ECO:0007669"/>
    <property type="project" value="TreeGrafter"/>
</dbReference>
<dbReference type="EMBL" id="CAJSTJ010000066">
    <property type="protein sequence ID" value="CAG7555697.1"/>
    <property type="molecule type" value="Genomic_DNA"/>
</dbReference>
<sequence>MADPLSIAASIAGLISITVEAAKFLSPYVSAAKETPQVAAHVFSEIQSTQVILQGLQSLTTNFASMKLQHAALIGVHQVVTILTDGVLLFSELQSELRSLPPKDEADERIPIWTRLQWARKEGSLNALIGRSQSFKSSMTLVLMILKSDSDRSAAEHQKQLANNIKVLLEKNHSLSHRLMSLEDALETQTIATQRRSILSLSGRPASQAQEQDPAALNPPQSPLNTNADGSLSKSDFEDDLESSRVYRRAQRDTMDFSFRSSIARSNAWSIFSGLSLSDISVISVIGLPVFPKDITNAYHYNFEVTSTKWRPRDITIPRDIPEVLQERLLLVECDILKVNILQVPGMEMLVDQMISPADSFHHLREVLSQASPVTLVRALNPQIDVPLQRWKERSSETEENPSLRSKRMTTMWFLKYCRSDLNVPIDSLFTISDLTDGDYYGVLKVLSTISLIVEKLRVEGMNLKELTEIETRLTGDLAWGEDEDITRTFGSFGQLADLHDDLLDTMERNLFTKPFGRRWSPVFEFYLQNIETETIFIMSELGIKSKIRSLIYSTRGIDGDRTTALLTRCLNILSLVPDRVSVYTRYLKRILSKTDDQLEDIATALSHVRKASIKVDEAIKLGEEREVVRDLNRRLLHWKGLEFGELVIYDFVVVTVGTNTSPYRAYIFQKILLLCEEVYDDEPLVSGFNRPDSTKPVARQQESKLILKDPFFLKNIRGVTTGTNNGSYNCKVQWRANSSTKLSVFSMAFTIESQMLLWASKIEDSRRRSAYMINAELSYSDYITRI</sequence>
<feature type="region of interest" description="Disordered" evidence="1">
    <location>
        <begin position="201"/>
        <end position="237"/>
    </location>
</feature>
<dbReference type="GO" id="GO:0005634">
    <property type="term" value="C:nucleus"/>
    <property type="evidence" value="ECO:0007669"/>
    <property type="project" value="TreeGrafter"/>
</dbReference>
<dbReference type="Proteomes" id="UP000693738">
    <property type="component" value="Unassembled WGS sequence"/>
</dbReference>
<feature type="compositionally biased region" description="Polar residues" evidence="1">
    <location>
        <begin position="223"/>
        <end position="234"/>
    </location>
</feature>
<organism evidence="3 4">
    <name type="scientific">Fusarium equiseti</name>
    <name type="common">Fusarium scirpi</name>
    <dbReference type="NCBI Taxonomy" id="61235"/>
    <lineage>
        <taxon>Eukaryota</taxon>
        <taxon>Fungi</taxon>
        <taxon>Dikarya</taxon>
        <taxon>Ascomycota</taxon>
        <taxon>Pezizomycotina</taxon>
        <taxon>Sordariomycetes</taxon>
        <taxon>Hypocreomycetidae</taxon>
        <taxon>Hypocreales</taxon>
        <taxon>Nectriaceae</taxon>
        <taxon>Fusarium</taxon>
        <taxon>Fusarium incarnatum-equiseti species complex</taxon>
    </lineage>
</organism>
<proteinExistence type="predicted"/>
<comment type="caution">
    <text evidence="3">The sequence shown here is derived from an EMBL/GenBank/DDBJ whole genome shotgun (WGS) entry which is preliminary data.</text>
</comment>
<dbReference type="InterPro" id="IPR010481">
    <property type="entry name" value="Cdc24/Scd1_N"/>
</dbReference>
<evidence type="ECO:0000313" key="3">
    <source>
        <dbReference type="EMBL" id="CAG7555697.1"/>
    </source>
</evidence>
<dbReference type="GO" id="GO:0043332">
    <property type="term" value="C:mating projection tip"/>
    <property type="evidence" value="ECO:0007669"/>
    <property type="project" value="TreeGrafter"/>
</dbReference>
<dbReference type="InterPro" id="IPR053026">
    <property type="entry name" value="CDC42_GEF"/>
</dbReference>
<dbReference type="PANTHER" id="PTHR47339">
    <property type="entry name" value="CELL DIVISION CONTROL PROTEIN 24"/>
    <property type="match status" value="1"/>
</dbReference>
<feature type="compositionally biased region" description="Polar residues" evidence="1">
    <location>
        <begin position="201"/>
        <end position="211"/>
    </location>
</feature>
<reference evidence="3" key="1">
    <citation type="submission" date="2021-05" db="EMBL/GenBank/DDBJ databases">
        <authorList>
            <person name="Khan N."/>
        </authorList>
    </citation>
    <scope>NUCLEOTIDE SEQUENCE</scope>
</reference>
<dbReference type="AlphaFoldDB" id="A0A8J2N893"/>
<gene>
    <name evidence="3" type="ORF">FEQUK3_LOCUS1396</name>
</gene>